<dbReference type="NCBIfam" id="NF047321">
    <property type="entry name" value="SCO7613_CTERM"/>
    <property type="match status" value="1"/>
</dbReference>
<dbReference type="RefSeq" id="WP_377572106.1">
    <property type="nucleotide sequence ID" value="NZ_JBHTMP010000026.1"/>
</dbReference>
<feature type="transmembrane region" description="Helical" evidence="1">
    <location>
        <begin position="282"/>
        <end position="303"/>
    </location>
</feature>
<name>A0ABW3YGL5_9ACTN</name>
<evidence type="ECO:0000256" key="1">
    <source>
        <dbReference type="SAM" id="Phobius"/>
    </source>
</evidence>
<feature type="transmembrane region" description="Helical" evidence="1">
    <location>
        <begin position="340"/>
        <end position="362"/>
    </location>
</feature>
<feature type="transmembrane region" description="Helical" evidence="1">
    <location>
        <begin position="555"/>
        <end position="574"/>
    </location>
</feature>
<feature type="transmembrane region" description="Helical" evidence="1">
    <location>
        <begin position="604"/>
        <end position="621"/>
    </location>
</feature>
<comment type="caution">
    <text evidence="2">The sequence shown here is derived from an EMBL/GenBank/DDBJ whole genome shotgun (WGS) entry which is preliminary data.</text>
</comment>
<proteinExistence type="predicted"/>
<dbReference type="Proteomes" id="UP001597260">
    <property type="component" value="Unassembled WGS sequence"/>
</dbReference>
<reference evidence="3" key="1">
    <citation type="journal article" date="2019" name="Int. J. Syst. Evol. Microbiol.">
        <title>The Global Catalogue of Microorganisms (GCM) 10K type strain sequencing project: providing services to taxonomists for standard genome sequencing and annotation.</title>
        <authorList>
            <consortium name="The Broad Institute Genomics Platform"/>
            <consortium name="The Broad Institute Genome Sequencing Center for Infectious Disease"/>
            <person name="Wu L."/>
            <person name="Ma J."/>
        </authorList>
    </citation>
    <scope>NUCLEOTIDE SEQUENCE [LARGE SCALE GENOMIC DNA]</scope>
    <source>
        <strain evidence="3">JCM 31037</strain>
    </source>
</reference>
<keyword evidence="1" id="KW-0472">Membrane</keyword>
<feature type="transmembrane region" description="Helical" evidence="1">
    <location>
        <begin position="368"/>
        <end position="385"/>
    </location>
</feature>
<feature type="transmembrane region" description="Helical" evidence="1">
    <location>
        <begin position="418"/>
        <end position="438"/>
    </location>
</feature>
<feature type="transmembrane region" description="Helical" evidence="1">
    <location>
        <begin position="194"/>
        <end position="227"/>
    </location>
</feature>
<keyword evidence="1" id="KW-0812">Transmembrane</keyword>
<feature type="transmembrane region" description="Helical" evidence="1">
    <location>
        <begin position="141"/>
        <end position="158"/>
    </location>
</feature>
<evidence type="ECO:0000313" key="3">
    <source>
        <dbReference type="Proteomes" id="UP001597260"/>
    </source>
</evidence>
<protein>
    <submittedName>
        <fullName evidence="2">SCO7613 C-terminal domain-containing membrane protein</fullName>
    </submittedName>
</protein>
<feature type="transmembrane region" description="Helical" evidence="1">
    <location>
        <begin position="89"/>
        <end position="108"/>
    </location>
</feature>
<gene>
    <name evidence="2" type="ORF">ACFQ4H_17800</name>
</gene>
<dbReference type="InterPro" id="IPR058062">
    <property type="entry name" value="SCO7613_C"/>
</dbReference>
<keyword evidence="1" id="KW-1133">Transmembrane helix</keyword>
<evidence type="ECO:0000313" key="2">
    <source>
        <dbReference type="EMBL" id="MFD1322950.1"/>
    </source>
</evidence>
<feature type="transmembrane region" description="Helical" evidence="1">
    <location>
        <begin position="502"/>
        <end position="518"/>
    </location>
</feature>
<feature type="transmembrane region" description="Helical" evidence="1">
    <location>
        <begin position="392"/>
        <end position="412"/>
    </location>
</feature>
<dbReference type="EMBL" id="JBHTMP010000026">
    <property type="protein sequence ID" value="MFD1322950.1"/>
    <property type="molecule type" value="Genomic_DNA"/>
</dbReference>
<feature type="transmembrane region" description="Helical" evidence="1">
    <location>
        <begin position="309"/>
        <end position="328"/>
    </location>
</feature>
<feature type="transmembrane region" description="Helical" evidence="1">
    <location>
        <begin position="627"/>
        <end position="643"/>
    </location>
</feature>
<feature type="transmembrane region" description="Helical" evidence="1">
    <location>
        <begin position="20"/>
        <end position="42"/>
    </location>
</feature>
<feature type="transmembrane region" description="Helical" evidence="1">
    <location>
        <begin position="63"/>
        <end position="83"/>
    </location>
</feature>
<feature type="non-terminal residue" evidence="2">
    <location>
        <position position="1"/>
    </location>
</feature>
<organism evidence="2 3">
    <name type="scientific">Micromonospora sonneratiae</name>
    <dbReference type="NCBI Taxonomy" id="1184706"/>
    <lineage>
        <taxon>Bacteria</taxon>
        <taxon>Bacillati</taxon>
        <taxon>Actinomycetota</taxon>
        <taxon>Actinomycetes</taxon>
        <taxon>Micromonosporales</taxon>
        <taxon>Micromonosporaceae</taxon>
        <taxon>Micromonospora</taxon>
    </lineage>
</organism>
<feature type="transmembrane region" description="Helical" evidence="1">
    <location>
        <begin position="257"/>
        <end position="275"/>
    </location>
</feature>
<accession>A0ABW3YGL5</accession>
<feature type="transmembrane region" description="Helical" evidence="1">
    <location>
        <begin position="524"/>
        <end position="543"/>
    </location>
</feature>
<feature type="transmembrane region" description="Helical" evidence="1">
    <location>
        <begin position="580"/>
        <end position="597"/>
    </location>
</feature>
<feature type="transmembrane region" description="Helical" evidence="1">
    <location>
        <begin position="115"/>
        <end position="135"/>
    </location>
</feature>
<sequence>VAAVVALHAVGVSLARPGTTAAALGVVALVGFVVAGLARVLAGSPDRTDPDEMPSHLTQVGGAATCGALFALPGAVAALAATLGWPAGIIVTSGLAASSLGVAVLAVVRRQVPQFLPYATLGTVAGATFTAAASVPAGLPTGVYAAAAALLGVLAELVRASTPPPAVTTEPSRRWSVVLEGALRRLPRRSLHGAWPVSPAVGAMAAAALPVVIALAAIAPALLAALIKPYWTLTDVWAGPQPQLFDFPAGAVDGTNVLAALLLTITAALAATGLAGGRPARAVPVVLPGAAITLLIAPISLGFGWPNSTMAALAVFAISMLGLALTPPPPIAERARSLRLARLLVFAIGLAAGGAGLAGSLATRPMTLFTLGGAVVVGAVAALAGRTQTARILGWLFASIMAQLFVLTAGLVAGLSPVWSAFGVLAVGAALLVAAATLPRLRDPVATREAATVEWSGYAAALIAAALAFDSPRHIAALLAGWGAVLGVSAARPGRRVVQRRILFWAAVGCEISAWWLLMATADVALAEAYTLPFAALALLVGVLELRHRPDLSSWVAYGPALVAAFLPTLVIVLATDTSALRQVLLLLGAVATLIFGSMRRQQAPVVVGAVVTALAALHALATVGPWLVLIPVGVVLLVLGASNERRRRTQERLRGALRGMR</sequence>
<keyword evidence="3" id="KW-1185">Reference proteome</keyword>